<name>A0A0F9TDI5_9ZZZZ</name>
<reference evidence="1" key="1">
    <citation type="journal article" date="2015" name="Nature">
        <title>Complex archaea that bridge the gap between prokaryotes and eukaryotes.</title>
        <authorList>
            <person name="Spang A."/>
            <person name="Saw J.H."/>
            <person name="Jorgensen S.L."/>
            <person name="Zaremba-Niedzwiedzka K."/>
            <person name="Martijn J."/>
            <person name="Lind A.E."/>
            <person name="van Eijk R."/>
            <person name="Schleper C."/>
            <person name="Guy L."/>
            <person name="Ettema T.J."/>
        </authorList>
    </citation>
    <scope>NUCLEOTIDE SEQUENCE</scope>
</reference>
<dbReference type="EMBL" id="LAZR01000352">
    <property type="protein sequence ID" value="KKN72972.1"/>
    <property type="molecule type" value="Genomic_DNA"/>
</dbReference>
<gene>
    <name evidence="1" type="ORF">LCGC14_0405260</name>
</gene>
<organism evidence="1">
    <name type="scientific">marine sediment metagenome</name>
    <dbReference type="NCBI Taxonomy" id="412755"/>
    <lineage>
        <taxon>unclassified sequences</taxon>
        <taxon>metagenomes</taxon>
        <taxon>ecological metagenomes</taxon>
    </lineage>
</organism>
<dbReference type="AlphaFoldDB" id="A0A0F9TDI5"/>
<accession>A0A0F9TDI5</accession>
<protein>
    <submittedName>
        <fullName evidence="1">Uncharacterized protein</fullName>
    </submittedName>
</protein>
<comment type="caution">
    <text evidence="1">The sequence shown here is derived from an EMBL/GenBank/DDBJ whole genome shotgun (WGS) entry which is preliminary data.</text>
</comment>
<evidence type="ECO:0000313" key="1">
    <source>
        <dbReference type="EMBL" id="KKN72972.1"/>
    </source>
</evidence>
<proteinExistence type="predicted"/>
<sequence>MSEAEDKIQEIVDFISQDRLITENPESFLSWLKQTRKTQMKNTIKDLINYAEDQCNLLQKRPPNSYIEGLYPMLSVNEQQLLDKFIECGDLYDDLASKVTDIRFNRDVAGKNNKV</sequence>